<name>A0A4P8HZ44_9BURK</name>
<evidence type="ECO:0000313" key="1">
    <source>
        <dbReference type="EMBL" id="MBB3224180.1"/>
    </source>
</evidence>
<dbReference type="InterPro" id="IPR053158">
    <property type="entry name" value="CapK_Type1_Caps_Biosynth"/>
</dbReference>
<dbReference type="RefSeq" id="WP_137316736.1">
    <property type="nucleotide sequence ID" value="NZ_CP040017.1"/>
</dbReference>
<dbReference type="Proteomes" id="UP000584325">
    <property type="component" value="Unassembled WGS sequence"/>
</dbReference>
<dbReference type="OrthoDB" id="5298740at2"/>
<organism evidence="1 4">
    <name type="scientific">Pseudoduganella umbonata</name>
    <dbReference type="NCBI Taxonomy" id="864828"/>
    <lineage>
        <taxon>Bacteria</taxon>
        <taxon>Pseudomonadati</taxon>
        <taxon>Pseudomonadota</taxon>
        <taxon>Betaproteobacteria</taxon>
        <taxon>Burkholderiales</taxon>
        <taxon>Oxalobacteraceae</taxon>
        <taxon>Telluria group</taxon>
        <taxon>Pseudoduganella</taxon>
    </lineage>
</organism>
<dbReference type="AlphaFoldDB" id="A0A4P8HZ44"/>
<keyword evidence="3" id="KW-1185">Reference proteome</keyword>
<dbReference type="EC" id="6.2.1.30" evidence="1"/>
<gene>
    <name evidence="2" type="ORF">FCL38_28755</name>
    <name evidence="1" type="ORF">FHS02_005039</name>
</gene>
<reference evidence="2 3" key="1">
    <citation type="submission" date="2019-05" db="EMBL/GenBank/DDBJ databases">
        <title>Draft Genome Sequences of Six Type Strains of the Genus Massilia.</title>
        <authorList>
            <person name="Miess H."/>
            <person name="Frediansyhah A."/>
            <person name="Gross H."/>
        </authorList>
    </citation>
    <scope>NUCLEOTIDE SEQUENCE [LARGE SCALE GENOMIC DNA]</scope>
    <source>
        <strain evidence="2 3">DSMZ 26121</strain>
    </source>
</reference>
<evidence type="ECO:0000313" key="4">
    <source>
        <dbReference type="Proteomes" id="UP000584325"/>
    </source>
</evidence>
<dbReference type="InterPro" id="IPR042099">
    <property type="entry name" value="ANL_N_sf"/>
</dbReference>
<dbReference type="GO" id="GO:0047475">
    <property type="term" value="F:phenylacetate-CoA ligase activity"/>
    <property type="evidence" value="ECO:0007669"/>
    <property type="project" value="UniProtKB-EC"/>
</dbReference>
<protein>
    <submittedName>
        <fullName evidence="2">Phenylacetate--CoA ligase family protein</fullName>
    </submittedName>
    <submittedName>
        <fullName evidence="1">Phenylacetate-CoA ligase</fullName>
        <ecNumber evidence="1">6.2.1.30</ecNumber>
    </submittedName>
</protein>
<sequence>MKQPFRYRLIDALRGTAALDLLDDLREQQYWSASRLQASNETRLADYFAELRRDIPLFRDCERFEDLPILDKHFINTHHEALRNRNYQGRVLRKKTGGSTGEPTIYYTGAQSQSYLWAGLFLAWEVAGYRLGEKVVYLAGSALARQGWQQSAFYRLMRVEVMSAFDMSRERMDDYALALQQRGYRLLYGYASAIHRLAVHVLQRGGGIQTTMRGIVCTGETMTEQMRHDIEQAFGVPCFGQYGCNDAGVSAFECEARQGYHLLTPRCHAEVLDDGRLVSTDLSNQAMYLPRHDTGDLVKMSGRTCSCGRGFPLIDEVMGRQYDFLIDAAGNAMHYQFFMFLLREDRRIHSFQIVYDDETLVLNLHTVPLSAAEQAAMARPYVDRIAASLVFDEIHCVFNQPYIVQANGKHRFMLRRSPSAMTG</sequence>
<dbReference type="PANTHER" id="PTHR36932:SF1">
    <property type="entry name" value="CAPSULAR POLYSACCHARIDE BIOSYNTHESIS PROTEIN"/>
    <property type="match status" value="1"/>
</dbReference>
<dbReference type="SUPFAM" id="SSF56801">
    <property type="entry name" value="Acetyl-CoA synthetase-like"/>
    <property type="match status" value="1"/>
</dbReference>
<evidence type="ECO:0000313" key="3">
    <source>
        <dbReference type="Proteomes" id="UP000298763"/>
    </source>
</evidence>
<proteinExistence type="predicted"/>
<dbReference type="Gene3D" id="3.40.50.12780">
    <property type="entry name" value="N-terminal domain of ligase-like"/>
    <property type="match status" value="1"/>
</dbReference>
<evidence type="ECO:0000313" key="2">
    <source>
        <dbReference type="EMBL" id="QCP13960.1"/>
    </source>
</evidence>
<accession>A0A4P8HZ44</accession>
<dbReference type="Proteomes" id="UP000298763">
    <property type="component" value="Chromosome"/>
</dbReference>
<dbReference type="EMBL" id="JACHXS010000011">
    <property type="protein sequence ID" value="MBB3224180.1"/>
    <property type="molecule type" value="Genomic_DNA"/>
</dbReference>
<reference evidence="1 4" key="2">
    <citation type="submission" date="2020-08" db="EMBL/GenBank/DDBJ databases">
        <title>Genomic Encyclopedia of Type Strains, Phase III (KMG-III): the genomes of soil and plant-associated and newly described type strains.</title>
        <authorList>
            <person name="Whitman W."/>
        </authorList>
    </citation>
    <scope>NUCLEOTIDE SEQUENCE [LARGE SCALE GENOMIC DNA]</scope>
    <source>
        <strain evidence="1 4">CECT 7753</strain>
    </source>
</reference>
<dbReference type="PANTHER" id="PTHR36932">
    <property type="entry name" value="CAPSULAR POLYSACCHARIDE BIOSYNTHESIS PROTEIN"/>
    <property type="match status" value="1"/>
</dbReference>
<dbReference type="EMBL" id="CP040017">
    <property type="protein sequence ID" value="QCP13960.1"/>
    <property type="molecule type" value="Genomic_DNA"/>
</dbReference>
<keyword evidence="1" id="KW-0436">Ligase</keyword>